<evidence type="ECO:0000256" key="2">
    <source>
        <dbReference type="ARBA" id="ARBA00022884"/>
    </source>
</evidence>
<dbReference type="Proteomes" id="UP000694621">
    <property type="component" value="Unplaced"/>
</dbReference>
<dbReference type="Pfam" id="PF05383">
    <property type="entry name" value="La"/>
    <property type="match status" value="1"/>
</dbReference>
<sequence>MFRLSDWERTHRRAGKAREALHTPSGRAHAKPCKSMQIFLRRPSFSNTFLMSSPLFSEIFHCEEGSHLKDSFSYTDDGLNDSLDGSSAEQTDVFEEEGCEGEAWTPPPSELKLKIAAQLEHYLSDENLEGDAFLLKHIQRNKMGYVSLKLMTSFKKIRELTRDWRTTLAAACTSHHLEVNEAGTKVRRRTPVPEWLLCIPTTKLLLAWNFQDIISSTEVENSGSSGAEQLQQDFMETAMSIFGSHGTITSLRILRPGKEIPAELKRYTKKHTELGRKLCAVVEYEYLDGARKAYEVLKAEEHLNGGKGIRVVLLGSRGTRKPGTSQVHTEEESEEGTENDYDDSEKPNRKAKRHLCSLEDSALYSSSESDFAPASPRPNRRVSRPQAMYGSPLAIPRVSSFRSDPFRNPLGSPIGSPLIPRKLFPVGHASSPVATTPIFSSTPPSTVSSACSRSRSSGDYSQDSAGYAGSPWVQRRRNAAQVIQAEKSWPMSPSQIKRPLGVLVVRQPMGPDGTKGFHNSIGRGKVLFPH</sequence>
<feature type="region of interest" description="Disordered" evidence="5">
    <location>
        <begin position="367"/>
        <end position="388"/>
    </location>
</feature>
<dbReference type="GO" id="GO:0006396">
    <property type="term" value="P:RNA processing"/>
    <property type="evidence" value="ECO:0007669"/>
    <property type="project" value="InterPro"/>
</dbReference>
<dbReference type="SMART" id="SM00715">
    <property type="entry name" value="LA"/>
    <property type="match status" value="1"/>
</dbReference>
<keyword evidence="3" id="KW-0539">Nucleus</keyword>
<dbReference type="PRINTS" id="PR00302">
    <property type="entry name" value="LUPUSLA"/>
</dbReference>
<dbReference type="GO" id="GO:1990904">
    <property type="term" value="C:ribonucleoprotein complex"/>
    <property type="evidence" value="ECO:0007669"/>
    <property type="project" value="InterPro"/>
</dbReference>
<comment type="subcellular location">
    <subcellularLocation>
        <location evidence="1">Nucleus</location>
    </subcellularLocation>
</comment>
<evidence type="ECO:0000259" key="7">
    <source>
        <dbReference type="PROSITE" id="PS51938"/>
    </source>
</evidence>
<dbReference type="GO" id="GO:0003729">
    <property type="term" value="F:mRNA binding"/>
    <property type="evidence" value="ECO:0007669"/>
    <property type="project" value="TreeGrafter"/>
</dbReference>
<evidence type="ECO:0000256" key="5">
    <source>
        <dbReference type="SAM" id="MobiDB-lite"/>
    </source>
</evidence>
<evidence type="ECO:0000259" key="6">
    <source>
        <dbReference type="PROSITE" id="PS50961"/>
    </source>
</evidence>
<dbReference type="InterPro" id="IPR045180">
    <property type="entry name" value="La_dom_prot"/>
</dbReference>
<dbReference type="FunFam" id="1.10.10.10:FF:000158">
    <property type="entry name" value="La ribonucleoprotein domain family member 7"/>
    <property type="match status" value="1"/>
</dbReference>
<dbReference type="PANTHER" id="PTHR22792">
    <property type="entry name" value="LUPUS LA PROTEIN-RELATED"/>
    <property type="match status" value="1"/>
</dbReference>
<feature type="region of interest" description="Disordered" evidence="5">
    <location>
        <begin position="435"/>
        <end position="472"/>
    </location>
</feature>
<dbReference type="PROSITE" id="PS51938">
    <property type="entry name" value="SUZ_C"/>
    <property type="match status" value="1"/>
</dbReference>
<evidence type="ECO:0000256" key="3">
    <source>
        <dbReference type="ARBA" id="ARBA00023242"/>
    </source>
</evidence>
<name>A0A8B9LAL0_ASTMX</name>
<feature type="compositionally biased region" description="Low complexity" evidence="5">
    <location>
        <begin position="435"/>
        <end position="464"/>
    </location>
</feature>
<dbReference type="GO" id="GO:0005634">
    <property type="term" value="C:nucleus"/>
    <property type="evidence" value="ECO:0007669"/>
    <property type="project" value="UniProtKB-SubCell"/>
</dbReference>
<dbReference type="OrthoDB" id="435402at2759"/>
<feature type="region of interest" description="Disordered" evidence="5">
    <location>
        <begin position="1"/>
        <end position="29"/>
    </location>
</feature>
<evidence type="ECO:0000256" key="4">
    <source>
        <dbReference type="PROSITE-ProRule" id="PRU00332"/>
    </source>
</evidence>
<dbReference type="Pfam" id="PF12901">
    <property type="entry name" value="SUZ-C"/>
    <property type="match status" value="1"/>
</dbReference>
<accession>A0A8B9LAL0</accession>
<protein>
    <submittedName>
        <fullName evidence="8">La ribonucleoprotein 6, translational regulator b</fullName>
    </submittedName>
</protein>
<organism evidence="8 9">
    <name type="scientific">Astyanax mexicanus</name>
    <name type="common">Blind cave fish</name>
    <name type="synonym">Astyanax fasciatus mexicanus</name>
    <dbReference type="NCBI Taxonomy" id="7994"/>
    <lineage>
        <taxon>Eukaryota</taxon>
        <taxon>Metazoa</taxon>
        <taxon>Chordata</taxon>
        <taxon>Craniata</taxon>
        <taxon>Vertebrata</taxon>
        <taxon>Euteleostomi</taxon>
        <taxon>Actinopterygii</taxon>
        <taxon>Neopterygii</taxon>
        <taxon>Teleostei</taxon>
        <taxon>Ostariophysi</taxon>
        <taxon>Characiformes</taxon>
        <taxon>Characoidei</taxon>
        <taxon>Acestrorhamphidae</taxon>
        <taxon>Acestrorhamphinae</taxon>
        <taxon>Astyanax</taxon>
    </lineage>
</organism>
<reference evidence="8" key="1">
    <citation type="submission" date="2025-08" db="UniProtKB">
        <authorList>
            <consortium name="Ensembl"/>
        </authorList>
    </citation>
    <scope>IDENTIFICATION</scope>
</reference>
<dbReference type="InterPro" id="IPR036388">
    <property type="entry name" value="WH-like_DNA-bd_sf"/>
</dbReference>
<dbReference type="InterPro" id="IPR006630">
    <property type="entry name" value="La_HTH"/>
</dbReference>
<dbReference type="SUPFAM" id="SSF46785">
    <property type="entry name" value="Winged helix' DNA-binding domain"/>
    <property type="match status" value="1"/>
</dbReference>
<dbReference type="InterPro" id="IPR036390">
    <property type="entry name" value="WH_DNA-bd_sf"/>
</dbReference>
<dbReference type="Gene3D" id="1.10.10.10">
    <property type="entry name" value="Winged helix-like DNA-binding domain superfamily/Winged helix DNA-binding domain"/>
    <property type="match status" value="1"/>
</dbReference>
<proteinExistence type="predicted"/>
<dbReference type="AlphaFoldDB" id="A0A8B9LAL0"/>
<evidence type="ECO:0000256" key="1">
    <source>
        <dbReference type="ARBA" id="ARBA00004123"/>
    </source>
</evidence>
<dbReference type="InterPro" id="IPR024642">
    <property type="entry name" value="SUZ-C"/>
</dbReference>
<dbReference type="Ensembl" id="ENSAMXT00005052669.1">
    <property type="protein sequence ID" value="ENSAMXP00005048549.1"/>
    <property type="gene ID" value="ENSAMXG00005022207.1"/>
</dbReference>
<keyword evidence="2 4" id="KW-0694">RNA-binding</keyword>
<feature type="region of interest" description="Disordered" evidence="5">
    <location>
        <begin position="317"/>
        <end position="350"/>
    </location>
</feature>
<evidence type="ECO:0000313" key="8">
    <source>
        <dbReference type="Ensembl" id="ENSAMXP00005048549.1"/>
    </source>
</evidence>
<evidence type="ECO:0000313" key="9">
    <source>
        <dbReference type="Proteomes" id="UP000694621"/>
    </source>
</evidence>
<dbReference type="CDD" id="cd08033">
    <property type="entry name" value="LARP_6"/>
    <property type="match status" value="1"/>
</dbReference>
<dbReference type="PROSITE" id="PS50961">
    <property type="entry name" value="HTH_LA"/>
    <property type="match status" value="1"/>
</dbReference>
<dbReference type="PANTHER" id="PTHR22792:SF61">
    <property type="entry name" value="LA RIBONUCLEOPROTEIN DOMAIN FAMILY MEMBER 6"/>
    <property type="match status" value="1"/>
</dbReference>
<feature type="domain" description="HTH La-type RNA-binding" evidence="6">
    <location>
        <begin position="105"/>
        <end position="196"/>
    </location>
</feature>
<dbReference type="InterPro" id="IPR002344">
    <property type="entry name" value="Lupus_La"/>
</dbReference>
<feature type="domain" description="SUZ-C" evidence="7">
    <location>
        <begin position="467"/>
        <end position="521"/>
    </location>
</feature>
<feature type="compositionally biased region" description="Acidic residues" evidence="5">
    <location>
        <begin position="331"/>
        <end position="343"/>
    </location>
</feature>